<dbReference type="Pfam" id="PF00254">
    <property type="entry name" value="FKBP_C"/>
    <property type="match status" value="1"/>
</dbReference>
<feature type="region of interest" description="Disordered" evidence="6">
    <location>
        <begin position="389"/>
        <end position="482"/>
    </location>
</feature>
<evidence type="ECO:0000256" key="6">
    <source>
        <dbReference type="SAM" id="MobiDB-lite"/>
    </source>
</evidence>
<evidence type="ECO:0000256" key="4">
    <source>
        <dbReference type="ARBA" id="ARBA00023235"/>
    </source>
</evidence>
<comment type="caution">
    <text evidence="8">The sequence shown here is derived from an EMBL/GenBank/DDBJ whole genome shotgun (WGS) entry which is preliminary data.</text>
</comment>
<dbReference type="GO" id="GO:0003755">
    <property type="term" value="F:peptidyl-prolyl cis-trans isomerase activity"/>
    <property type="evidence" value="ECO:0007669"/>
    <property type="project" value="UniProtKB-KW"/>
</dbReference>
<dbReference type="SUPFAM" id="SSF54534">
    <property type="entry name" value="FKBP-like"/>
    <property type="match status" value="1"/>
</dbReference>
<reference evidence="8 9" key="1">
    <citation type="submission" date="2017-07" db="EMBL/GenBank/DDBJ databases">
        <title>An improved, manually edited Actinidia chinensis var. chinensis (kiwifruit) genome highlights the challenges associated with draft genomes and gene prediction in plants.</title>
        <authorList>
            <person name="Pilkington S."/>
            <person name="Crowhurst R."/>
            <person name="Hilario E."/>
            <person name="Nardozza S."/>
            <person name="Fraser L."/>
            <person name="Peng Y."/>
            <person name="Gunaseelan K."/>
            <person name="Simpson R."/>
            <person name="Tahir J."/>
            <person name="Deroles S."/>
            <person name="Templeton K."/>
            <person name="Luo Z."/>
            <person name="Davy M."/>
            <person name="Cheng C."/>
            <person name="Mcneilage M."/>
            <person name="Scaglione D."/>
            <person name="Liu Y."/>
            <person name="Zhang Q."/>
            <person name="Datson P."/>
            <person name="De Silva N."/>
            <person name="Gardiner S."/>
            <person name="Bassett H."/>
            <person name="Chagne D."/>
            <person name="Mccallum J."/>
            <person name="Dzierzon H."/>
            <person name="Deng C."/>
            <person name="Wang Y.-Y."/>
            <person name="Barron N."/>
            <person name="Manako K."/>
            <person name="Bowen J."/>
            <person name="Foster T."/>
            <person name="Erridge Z."/>
            <person name="Tiffin H."/>
            <person name="Waite C."/>
            <person name="Davies K."/>
            <person name="Grierson E."/>
            <person name="Laing W."/>
            <person name="Kirk R."/>
            <person name="Chen X."/>
            <person name="Wood M."/>
            <person name="Montefiori M."/>
            <person name="Brummell D."/>
            <person name="Schwinn K."/>
            <person name="Catanach A."/>
            <person name="Fullerton C."/>
            <person name="Li D."/>
            <person name="Meiyalaghan S."/>
            <person name="Nieuwenhuizen N."/>
            <person name="Read N."/>
            <person name="Prakash R."/>
            <person name="Hunter D."/>
            <person name="Zhang H."/>
            <person name="Mckenzie M."/>
            <person name="Knabel M."/>
            <person name="Harris A."/>
            <person name="Allan A."/>
            <person name="Chen A."/>
            <person name="Janssen B."/>
            <person name="Plunkett B."/>
            <person name="Dwamena C."/>
            <person name="Voogd C."/>
            <person name="Leif D."/>
            <person name="Lafferty D."/>
            <person name="Souleyre E."/>
            <person name="Varkonyi-Gasic E."/>
            <person name="Gambi F."/>
            <person name="Hanley J."/>
            <person name="Yao J.-L."/>
            <person name="Cheung J."/>
            <person name="David K."/>
            <person name="Warren B."/>
            <person name="Marsh K."/>
            <person name="Snowden K."/>
            <person name="Lin-Wang K."/>
            <person name="Brian L."/>
            <person name="Martinez-Sanchez M."/>
            <person name="Wang M."/>
            <person name="Ileperuma N."/>
            <person name="Macnee N."/>
            <person name="Campin R."/>
            <person name="Mcatee P."/>
            <person name="Drummond R."/>
            <person name="Espley R."/>
            <person name="Ireland H."/>
            <person name="Wu R."/>
            <person name="Atkinson R."/>
            <person name="Karunairetnam S."/>
            <person name="Bulley S."/>
            <person name="Chunkath S."/>
            <person name="Hanley Z."/>
            <person name="Storey R."/>
            <person name="Thrimawithana A."/>
            <person name="Thomson S."/>
            <person name="David C."/>
            <person name="Testolin R."/>
        </authorList>
    </citation>
    <scope>NUCLEOTIDE SEQUENCE [LARGE SCALE GENOMIC DNA]</scope>
    <source>
        <strain evidence="9">cv. Red5</strain>
        <tissue evidence="8">Young leaf</tissue>
    </source>
</reference>
<dbReference type="EC" id="5.2.1.8" evidence="2 5"/>
<dbReference type="InterPro" id="IPR046357">
    <property type="entry name" value="PPIase_dom_sf"/>
</dbReference>
<feature type="compositionally biased region" description="Basic and acidic residues" evidence="6">
    <location>
        <begin position="313"/>
        <end position="336"/>
    </location>
</feature>
<sequence length="598" mass="65493">MAFWGIEVKPGKPVTHTFDQARGRLRISQATLGIGSAIQKSLVQCNVGNKSPVFLCALLPDKTESCHLDLEFEEADQVIFSVIGPRSVYLTGYYLGGGRPSNLKDDSESYGEDIANTDTDGSTHCADEDEYEDSFIDDGNPEVFPPSPGSSDEVVDEEMLENKKAKKRKGSHKRLKKKYQSIESDDDNNSQQNFFVNECKGVSELASGDDDNCPISTLCKRVSTETSKTGNTKTEDDGSHAKTEGDGIHMINLNSQADAVDNEPERGPEQPNRSLLPSNEMGCENHTKSKKKRKERTKEGKTLESDGVNHNNALKDHKSLQDKADDEKPATNKETDWFLPTTETLTENGAKPKKRRKETAAEGKSKETAAEGKSFEGIANYNNALGEDQVKQNEVGSAKSGKDHSIRSELDQKCSDMKGTGINSTQVADGDQPEDKNSKKKKKKSKIRENKGNLGIDAPSLPLEENNRSNKGFEGTNVEIKPSQGRTLSNGLIIEDVELGKPDGKIAAPGKKIKIHYVGKLKENGQIFDSNIGKAPYKFRLGAEDVIDGWNLGLESMRVGGKRRLLIPPSMGYGSQGAGENIPPNSWLVFEVELVSVR</sequence>
<dbReference type="Pfam" id="PF17800">
    <property type="entry name" value="NPL"/>
    <property type="match status" value="1"/>
</dbReference>
<feature type="region of interest" description="Disordered" evidence="6">
    <location>
        <begin position="101"/>
        <end position="191"/>
    </location>
</feature>
<dbReference type="FunFam" id="3.10.50.40:FF:000006">
    <property type="entry name" value="Peptidyl-prolyl cis-trans isomerase"/>
    <property type="match status" value="1"/>
</dbReference>
<keyword evidence="9" id="KW-1185">Reference proteome</keyword>
<dbReference type="OMA" id="CPPHMAY"/>
<evidence type="ECO:0000313" key="9">
    <source>
        <dbReference type="Proteomes" id="UP000241394"/>
    </source>
</evidence>
<evidence type="ECO:0000259" key="7">
    <source>
        <dbReference type="PROSITE" id="PS50059"/>
    </source>
</evidence>
<comment type="catalytic activity">
    <reaction evidence="1 5">
        <text>[protein]-peptidylproline (omega=180) = [protein]-peptidylproline (omega=0)</text>
        <dbReference type="Rhea" id="RHEA:16237"/>
        <dbReference type="Rhea" id="RHEA-COMP:10747"/>
        <dbReference type="Rhea" id="RHEA-COMP:10748"/>
        <dbReference type="ChEBI" id="CHEBI:83833"/>
        <dbReference type="ChEBI" id="CHEBI:83834"/>
        <dbReference type="EC" id="5.2.1.8"/>
    </reaction>
</comment>
<dbReference type="PROSITE" id="PS50059">
    <property type="entry name" value="FKBP_PPIASE"/>
    <property type="match status" value="1"/>
</dbReference>
<proteinExistence type="predicted"/>
<dbReference type="Gramene" id="PSS11817">
    <property type="protein sequence ID" value="PSS11817"/>
    <property type="gene ID" value="CEY00_Acc16097"/>
</dbReference>
<organism evidence="8 9">
    <name type="scientific">Actinidia chinensis var. chinensis</name>
    <name type="common">Chinese soft-hair kiwi</name>
    <dbReference type="NCBI Taxonomy" id="1590841"/>
    <lineage>
        <taxon>Eukaryota</taxon>
        <taxon>Viridiplantae</taxon>
        <taxon>Streptophyta</taxon>
        <taxon>Embryophyta</taxon>
        <taxon>Tracheophyta</taxon>
        <taxon>Spermatophyta</taxon>
        <taxon>Magnoliopsida</taxon>
        <taxon>eudicotyledons</taxon>
        <taxon>Gunneridae</taxon>
        <taxon>Pentapetalae</taxon>
        <taxon>asterids</taxon>
        <taxon>Ericales</taxon>
        <taxon>Actinidiaceae</taxon>
        <taxon>Actinidia</taxon>
    </lineage>
</organism>
<dbReference type="Gene3D" id="2.60.120.340">
    <property type="entry name" value="Nucleoplasmin core domain"/>
    <property type="match status" value="1"/>
</dbReference>
<feature type="region of interest" description="Disordered" evidence="6">
    <location>
        <begin position="223"/>
        <end position="377"/>
    </location>
</feature>
<dbReference type="InterPro" id="IPR041232">
    <property type="entry name" value="NPL"/>
</dbReference>
<dbReference type="FunCoup" id="A0A2R6QPG9">
    <property type="interactions" value="553"/>
</dbReference>
<feature type="compositionally biased region" description="Basic and acidic residues" evidence="6">
    <location>
        <begin position="400"/>
        <end position="416"/>
    </location>
</feature>
<evidence type="ECO:0000256" key="1">
    <source>
        <dbReference type="ARBA" id="ARBA00000971"/>
    </source>
</evidence>
<dbReference type="Gene3D" id="3.10.50.40">
    <property type="match status" value="1"/>
</dbReference>
<dbReference type="Proteomes" id="UP000241394">
    <property type="component" value="Chromosome LG14"/>
</dbReference>
<dbReference type="InterPro" id="IPR001179">
    <property type="entry name" value="PPIase_FKBP_dom"/>
</dbReference>
<feature type="compositionally biased region" description="Basic residues" evidence="6">
    <location>
        <begin position="164"/>
        <end position="179"/>
    </location>
</feature>
<protein>
    <recommendedName>
        <fullName evidence="2 5">peptidylprolyl isomerase</fullName>
        <ecNumber evidence="2 5">5.2.1.8</ecNumber>
    </recommendedName>
</protein>
<dbReference type="EMBL" id="NKQK01000014">
    <property type="protein sequence ID" value="PSS11817.1"/>
    <property type="molecule type" value="Genomic_DNA"/>
</dbReference>
<keyword evidence="3 5" id="KW-0697">Rotamase</keyword>
<keyword evidence="4 5" id="KW-0413">Isomerase</keyword>
<evidence type="ECO:0000256" key="2">
    <source>
        <dbReference type="ARBA" id="ARBA00013194"/>
    </source>
</evidence>
<dbReference type="PANTHER" id="PTHR43811:SF48">
    <property type="entry name" value="PEPTIDYL-PROLYL CIS-TRANS ISOMERASE FKBP43"/>
    <property type="match status" value="1"/>
</dbReference>
<dbReference type="AlphaFoldDB" id="A0A2R6QPG9"/>
<feature type="compositionally biased region" description="Basic and acidic residues" evidence="6">
    <location>
        <begin position="233"/>
        <end position="247"/>
    </location>
</feature>
<feature type="compositionally biased region" description="Acidic residues" evidence="6">
    <location>
        <begin position="127"/>
        <end position="140"/>
    </location>
</feature>
<feature type="compositionally biased region" description="Basic and acidic residues" evidence="6">
    <location>
        <begin position="358"/>
        <end position="374"/>
    </location>
</feature>
<reference evidence="9" key="2">
    <citation type="journal article" date="2018" name="BMC Genomics">
        <title>A manually annotated Actinidia chinensis var. chinensis (kiwifruit) genome highlights the challenges associated with draft genomes and gene prediction in plants.</title>
        <authorList>
            <person name="Pilkington S.M."/>
            <person name="Crowhurst R."/>
            <person name="Hilario E."/>
            <person name="Nardozza S."/>
            <person name="Fraser L."/>
            <person name="Peng Y."/>
            <person name="Gunaseelan K."/>
            <person name="Simpson R."/>
            <person name="Tahir J."/>
            <person name="Deroles S.C."/>
            <person name="Templeton K."/>
            <person name="Luo Z."/>
            <person name="Davy M."/>
            <person name="Cheng C."/>
            <person name="McNeilage M."/>
            <person name="Scaglione D."/>
            <person name="Liu Y."/>
            <person name="Zhang Q."/>
            <person name="Datson P."/>
            <person name="De Silva N."/>
            <person name="Gardiner S.E."/>
            <person name="Bassett H."/>
            <person name="Chagne D."/>
            <person name="McCallum J."/>
            <person name="Dzierzon H."/>
            <person name="Deng C."/>
            <person name="Wang Y.Y."/>
            <person name="Barron L."/>
            <person name="Manako K."/>
            <person name="Bowen J."/>
            <person name="Foster T.M."/>
            <person name="Erridge Z.A."/>
            <person name="Tiffin H."/>
            <person name="Waite C.N."/>
            <person name="Davies K.M."/>
            <person name="Grierson E.P."/>
            <person name="Laing W.A."/>
            <person name="Kirk R."/>
            <person name="Chen X."/>
            <person name="Wood M."/>
            <person name="Montefiori M."/>
            <person name="Brummell D.A."/>
            <person name="Schwinn K.E."/>
            <person name="Catanach A."/>
            <person name="Fullerton C."/>
            <person name="Li D."/>
            <person name="Meiyalaghan S."/>
            <person name="Nieuwenhuizen N."/>
            <person name="Read N."/>
            <person name="Prakash R."/>
            <person name="Hunter D."/>
            <person name="Zhang H."/>
            <person name="McKenzie M."/>
            <person name="Knabel M."/>
            <person name="Harris A."/>
            <person name="Allan A.C."/>
            <person name="Gleave A."/>
            <person name="Chen A."/>
            <person name="Janssen B.J."/>
            <person name="Plunkett B."/>
            <person name="Ampomah-Dwamena C."/>
            <person name="Voogd C."/>
            <person name="Leif D."/>
            <person name="Lafferty D."/>
            <person name="Souleyre E.J.F."/>
            <person name="Varkonyi-Gasic E."/>
            <person name="Gambi F."/>
            <person name="Hanley J."/>
            <person name="Yao J.L."/>
            <person name="Cheung J."/>
            <person name="David K.M."/>
            <person name="Warren B."/>
            <person name="Marsh K."/>
            <person name="Snowden K.C."/>
            <person name="Lin-Wang K."/>
            <person name="Brian L."/>
            <person name="Martinez-Sanchez M."/>
            <person name="Wang M."/>
            <person name="Ileperuma N."/>
            <person name="Macnee N."/>
            <person name="Campin R."/>
            <person name="McAtee P."/>
            <person name="Drummond R.S.M."/>
            <person name="Espley R.V."/>
            <person name="Ireland H.S."/>
            <person name="Wu R."/>
            <person name="Atkinson R.G."/>
            <person name="Karunairetnam S."/>
            <person name="Bulley S."/>
            <person name="Chunkath S."/>
            <person name="Hanley Z."/>
            <person name="Storey R."/>
            <person name="Thrimawithana A.H."/>
            <person name="Thomson S."/>
            <person name="David C."/>
            <person name="Testolin R."/>
            <person name="Huang H."/>
            <person name="Hellens R.P."/>
            <person name="Schaffer R.J."/>
        </authorList>
    </citation>
    <scope>NUCLEOTIDE SEQUENCE [LARGE SCALE GENOMIC DNA]</scope>
    <source>
        <strain evidence="9">cv. Red5</strain>
    </source>
</reference>
<gene>
    <name evidence="8" type="ORF">CEY00_Acc16097</name>
</gene>
<evidence type="ECO:0000313" key="8">
    <source>
        <dbReference type="EMBL" id="PSS11817.1"/>
    </source>
</evidence>
<dbReference type="STRING" id="1590841.A0A2R6QPG9"/>
<feature type="domain" description="PPIase FKBP-type" evidence="7">
    <location>
        <begin position="510"/>
        <end position="598"/>
    </location>
</feature>
<evidence type="ECO:0000256" key="3">
    <source>
        <dbReference type="ARBA" id="ARBA00023110"/>
    </source>
</evidence>
<dbReference type="InParanoid" id="A0A2R6QPG9"/>
<evidence type="ECO:0000256" key="5">
    <source>
        <dbReference type="PROSITE-ProRule" id="PRU00277"/>
    </source>
</evidence>
<accession>A0A2R6QPG9</accession>
<dbReference type="PANTHER" id="PTHR43811">
    <property type="entry name" value="FKBP-TYPE PEPTIDYL-PROLYL CIS-TRANS ISOMERASE FKPA"/>
    <property type="match status" value="1"/>
</dbReference>
<dbReference type="OrthoDB" id="1902587at2759"/>
<name>A0A2R6QPG9_ACTCC</name>